<evidence type="ECO:0000313" key="2">
    <source>
        <dbReference type="Proteomes" id="UP000276133"/>
    </source>
</evidence>
<dbReference type="EMBL" id="REGN01002895">
    <property type="protein sequence ID" value="RNA25616.1"/>
    <property type="molecule type" value="Genomic_DNA"/>
</dbReference>
<dbReference type="AlphaFoldDB" id="A0A3M7RPY6"/>
<accession>A0A3M7RPY6</accession>
<reference evidence="1 2" key="1">
    <citation type="journal article" date="2018" name="Sci. Rep.">
        <title>Genomic signatures of local adaptation to the degree of environmental predictability in rotifers.</title>
        <authorList>
            <person name="Franch-Gras L."/>
            <person name="Hahn C."/>
            <person name="Garcia-Roger E.M."/>
            <person name="Carmona M.J."/>
            <person name="Serra M."/>
            <person name="Gomez A."/>
        </authorList>
    </citation>
    <scope>NUCLEOTIDE SEQUENCE [LARGE SCALE GENOMIC DNA]</scope>
    <source>
        <strain evidence="1">HYR1</strain>
    </source>
</reference>
<name>A0A3M7RPY6_BRAPC</name>
<keyword evidence="2" id="KW-1185">Reference proteome</keyword>
<sequence length="75" mass="8812">MRSVLNKVILVTKRGSPDFELLTIDVSKLVSTQVGLVRTSLNRKYGYFPLTKQKLRERNFIDKKIFFLLSIDFYL</sequence>
<comment type="caution">
    <text evidence="1">The sequence shown here is derived from an EMBL/GenBank/DDBJ whole genome shotgun (WGS) entry which is preliminary data.</text>
</comment>
<protein>
    <submittedName>
        <fullName evidence="1">Uncharacterized protein</fullName>
    </submittedName>
</protein>
<dbReference type="Proteomes" id="UP000276133">
    <property type="component" value="Unassembled WGS sequence"/>
</dbReference>
<organism evidence="1 2">
    <name type="scientific">Brachionus plicatilis</name>
    <name type="common">Marine rotifer</name>
    <name type="synonym">Brachionus muelleri</name>
    <dbReference type="NCBI Taxonomy" id="10195"/>
    <lineage>
        <taxon>Eukaryota</taxon>
        <taxon>Metazoa</taxon>
        <taxon>Spiralia</taxon>
        <taxon>Gnathifera</taxon>
        <taxon>Rotifera</taxon>
        <taxon>Eurotatoria</taxon>
        <taxon>Monogononta</taxon>
        <taxon>Pseudotrocha</taxon>
        <taxon>Ploima</taxon>
        <taxon>Brachionidae</taxon>
        <taxon>Brachionus</taxon>
    </lineage>
</organism>
<proteinExistence type="predicted"/>
<gene>
    <name evidence="1" type="ORF">BpHYR1_011889</name>
</gene>
<evidence type="ECO:0000313" key="1">
    <source>
        <dbReference type="EMBL" id="RNA25616.1"/>
    </source>
</evidence>